<dbReference type="Pfam" id="PF01817">
    <property type="entry name" value="CM_2"/>
    <property type="match status" value="1"/>
</dbReference>
<accession>A0ABR3GQY1</accession>
<evidence type="ECO:0000256" key="2">
    <source>
        <dbReference type="SAM" id="MobiDB-lite"/>
    </source>
</evidence>
<evidence type="ECO:0000313" key="5">
    <source>
        <dbReference type="Proteomes" id="UP001447188"/>
    </source>
</evidence>
<dbReference type="EMBL" id="JBBBZM010000023">
    <property type="protein sequence ID" value="KAL0638310.1"/>
    <property type="molecule type" value="Genomic_DNA"/>
</dbReference>
<feature type="domain" description="Chorismate mutase" evidence="3">
    <location>
        <begin position="22"/>
        <end position="112"/>
    </location>
</feature>
<keyword evidence="5" id="KW-1185">Reference proteome</keyword>
<dbReference type="InterPro" id="IPR036979">
    <property type="entry name" value="CM_dom_sf"/>
</dbReference>
<name>A0ABR3GQY1_9PEZI</name>
<dbReference type="Gene3D" id="1.20.59.10">
    <property type="entry name" value="Chorismate mutase"/>
    <property type="match status" value="1"/>
</dbReference>
<evidence type="ECO:0000259" key="3">
    <source>
        <dbReference type="PROSITE" id="PS51168"/>
    </source>
</evidence>
<dbReference type="PANTHER" id="PTHR38041:SF1">
    <property type="entry name" value="CHORISMATE MUTASE"/>
    <property type="match status" value="1"/>
</dbReference>
<dbReference type="InterPro" id="IPR036263">
    <property type="entry name" value="Chorismate_II_sf"/>
</dbReference>
<organism evidence="4 5">
    <name type="scientific">Discina gigas</name>
    <dbReference type="NCBI Taxonomy" id="1032678"/>
    <lineage>
        <taxon>Eukaryota</taxon>
        <taxon>Fungi</taxon>
        <taxon>Dikarya</taxon>
        <taxon>Ascomycota</taxon>
        <taxon>Pezizomycotina</taxon>
        <taxon>Pezizomycetes</taxon>
        <taxon>Pezizales</taxon>
        <taxon>Discinaceae</taxon>
        <taxon>Discina</taxon>
    </lineage>
</organism>
<keyword evidence="1" id="KW-0413">Isomerase</keyword>
<dbReference type="PROSITE" id="PS51168">
    <property type="entry name" value="CHORISMATE_MUT_2"/>
    <property type="match status" value="1"/>
</dbReference>
<protein>
    <recommendedName>
        <fullName evidence="3">Chorismate mutase domain-containing protein</fullName>
    </recommendedName>
</protein>
<proteinExistence type="predicted"/>
<reference evidence="4 5" key="1">
    <citation type="submission" date="2024-02" db="EMBL/GenBank/DDBJ databases">
        <title>Discinaceae phylogenomics.</title>
        <authorList>
            <person name="Dirks A.C."/>
            <person name="James T.Y."/>
        </authorList>
    </citation>
    <scope>NUCLEOTIDE SEQUENCE [LARGE SCALE GENOMIC DNA]</scope>
    <source>
        <strain evidence="4 5">ACD0624</strain>
    </source>
</reference>
<evidence type="ECO:0000256" key="1">
    <source>
        <dbReference type="ARBA" id="ARBA00023235"/>
    </source>
</evidence>
<sequence length="134" mass="14908">MTPATTPDSVPPAPIDPSTLDPATVTTMVEVRVGIDDLDRRIVTLLGDRMRYIEAAARIKPSRKTVRDEWRKQDVITKAAATAEKVNFPPQLARDIYEVLVEGSIAHEFVKFDAREEQFEDAEETQPAEDAGEA</sequence>
<dbReference type="SMART" id="SM00830">
    <property type="entry name" value="CM_2"/>
    <property type="match status" value="1"/>
</dbReference>
<comment type="caution">
    <text evidence="4">The sequence shown here is derived from an EMBL/GenBank/DDBJ whole genome shotgun (WGS) entry which is preliminary data.</text>
</comment>
<dbReference type="Proteomes" id="UP001447188">
    <property type="component" value="Unassembled WGS sequence"/>
</dbReference>
<dbReference type="InterPro" id="IPR051331">
    <property type="entry name" value="Chorismate_mutase-related"/>
</dbReference>
<dbReference type="InterPro" id="IPR002701">
    <property type="entry name" value="CM_II_prokaryot"/>
</dbReference>
<evidence type="ECO:0000313" key="4">
    <source>
        <dbReference type="EMBL" id="KAL0638310.1"/>
    </source>
</evidence>
<gene>
    <name evidence="4" type="ORF">Q9L58_002612</name>
</gene>
<dbReference type="SUPFAM" id="SSF48600">
    <property type="entry name" value="Chorismate mutase II"/>
    <property type="match status" value="1"/>
</dbReference>
<dbReference type="PANTHER" id="PTHR38041">
    <property type="entry name" value="CHORISMATE MUTASE"/>
    <property type="match status" value="1"/>
</dbReference>
<feature type="region of interest" description="Disordered" evidence="2">
    <location>
        <begin position="1"/>
        <end position="21"/>
    </location>
</feature>